<dbReference type="STRING" id="1430440.MGMSRv2__1751"/>
<comment type="similarity">
    <text evidence="4">Belongs to the helicase family. DinG subfamily.</text>
</comment>
<dbReference type="GO" id="GO:0006139">
    <property type="term" value="P:nucleobase-containing compound metabolic process"/>
    <property type="evidence" value="ECO:0007669"/>
    <property type="project" value="InterPro"/>
</dbReference>
<dbReference type="SMART" id="SM00491">
    <property type="entry name" value="HELICc2"/>
    <property type="match status" value="1"/>
</dbReference>
<dbReference type="HOGENOM" id="CLU_337348_0_0_5"/>
<evidence type="ECO:0000256" key="2">
    <source>
        <dbReference type="ARBA" id="ARBA00022801"/>
    </source>
</evidence>
<evidence type="ECO:0000256" key="4">
    <source>
        <dbReference type="ARBA" id="ARBA00038058"/>
    </source>
</evidence>
<evidence type="ECO:0000313" key="7">
    <source>
        <dbReference type="Proteomes" id="UP000018922"/>
    </source>
</evidence>
<proteinExistence type="inferred from homology"/>
<evidence type="ECO:0000256" key="3">
    <source>
        <dbReference type="ARBA" id="ARBA00022840"/>
    </source>
</evidence>
<organism evidence="6 7">
    <name type="scientific">Magnetospirillum gryphiswaldense (strain DSM 6361 / JCM 21280 / NBRC 15271 / MSR-1)</name>
    <dbReference type="NCBI Taxonomy" id="431944"/>
    <lineage>
        <taxon>Bacteria</taxon>
        <taxon>Pseudomonadati</taxon>
        <taxon>Pseudomonadota</taxon>
        <taxon>Alphaproteobacteria</taxon>
        <taxon>Rhodospirillales</taxon>
        <taxon>Rhodospirillaceae</taxon>
        <taxon>Magnetospirillum</taxon>
    </lineage>
</organism>
<name>V6F3V6_MAGGM</name>
<dbReference type="InterPro" id="IPR014013">
    <property type="entry name" value="Helic_SF1/SF2_ATP-bd_DinG/Rad3"/>
</dbReference>
<dbReference type="Gene3D" id="3.40.50.300">
    <property type="entry name" value="P-loop containing nucleotide triphosphate hydrolases"/>
    <property type="match status" value="2"/>
</dbReference>
<dbReference type="InterPro" id="IPR006555">
    <property type="entry name" value="ATP-dep_Helicase_C"/>
</dbReference>
<keyword evidence="7" id="KW-1185">Reference proteome</keyword>
<dbReference type="PANTHER" id="PTHR11472:SF34">
    <property type="entry name" value="REGULATOR OF TELOMERE ELONGATION HELICASE 1"/>
    <property type="match status" value="1"/>
</dbReference>
<keyword evidence="2" id="KW-0378">Hydrolase</keyword>
<dbReference type="AlphaFoldDB" id="V6F3V6"/>
<evidence type="ECO:0000259" key="5">
    <source>
        <dbReference type="PROSITE" id="PS51193"/>
    </source>
</evidence>
<dbReference type="KEGG" id="mgy:MGMSRv2__1751"/>
<dbReference type="Proteomes" id="UP000018922">
    <property type="component" value="Chromosome I"/>
</dbReference>
<protein>
    <recommendedName>
        <fullName evidence="5">Helicase ATP-binding domain-containing protein</fullName>
    </recommendedName>
</protein>
<sequence>MSAPPAPPRLLLPHAPALTVSLRGAVLLDTDGEFHHLPLAAASRRARDECPMLCHATAVAARLGIEPFACLDLLELFAFVRPARFCLPTVKGLAESLGLARPADAEDEAELLIRAARTLLQEVGERTLADTAARASDTRSAAWAMARAGWGWGTSVLAALGVTGDAGRGSGLRVWERLPEWSEHAPEPPSGSIAVDPIEARQRLDRLLGSDSEQRPAQADYASAAAAAFQPREQAGEPRLVLAEAGTGTGKTLGYIAPASVWAEKNGAPVWISTYTRNLQRQLDNELDRLYPDPGTKARKVVVRKGRENYLCLLNLEEQVMRNRPQEAVASGLMARWALATRDGDMVGGDFPAWLGDILGRARTLGLADRRGECIFSACPHYSRCYIERAVRKARRADIVIANHALVMIQAAMGGLDDGATPTRYVFDEGHHVFDAADGAFSAHLSGLEGIEVRRWLLGAEEGSGKSRARGLKRRAEDLLGLAAEAPNALDAALAAAHALPATGWQNRLQDGAPVNAAERFLALVRQQVYARTQGADSPYSLETECRPPIDGLLEAAAELAHALGKLGAPLQILARVLGQCLDDDAAELDTNIRSRIEGLTRSIERRALLPIAGWKAMLEELIEGRSPTADGVDRYVDWFSVERIDGRDFDVGMHRHWIDPTLPFAKTVAEPAHGLLITSATLRDGESDMGWLAAERRSGAIHLPSPPVRAAMASPFDYPNQTRVLVVSDVRKDDLNQVAAAYRELFLAAGGGGLGLFTAISRLKAVHKRIAEPLDEAGLPLYAQHIDALDTATLVDIFRAEEESCLLGTDAVRDGVDVPGRSLRLIVFDRVPWPRPDILHKHRRNAFGGKAYDDMIARLRLKQAFGRLVRRAGDHGVFVLLDPMMPSRLHGAFPPGVAIRKVGLAEAVAETRAFLGLGLQPE</sequence>
<dbReference type="GO" id="GO:0003678">
    <property type="term" value="F:DNA helicase activity"/>
    <property type="evidence" value="ECO:0007669"/>
    <property type="project" value="TreeGrafter"/>
</dbReference>
<dbReference type="PROSITE" id="PS51193">
    <property type="entry name" value="HELICASE_ATP_BIND_2"/>
    <property type="match status" value="1"/>
</dbReference>
<evidence type="ECO:0000256" key="1">
    <source>
        <dbReference type="ARBA" id="ARBA00022741"/>
    </source>
</evidence>
<gene>
    <name evidence="6" type="ordered locus">MGMSRv2__1751</name>
</gene>
<dbReference type="GO" id="GO:0003676">
    <property type="term" value="F:nucleic acid binding"/>
    <property type="evidence" value="ECO:0007669"/>
    <property type="project" value="InterPro"/>
</dbReference>
<dbReference type="eggNOG" id="COG1199">
    <property type="taxonomic scope" value="Bacteria"/>
</dbReference>
<keyword evidence="1" id="KW-0547">Nucleotide-binding</keyword>
<evidence type="ECO:0000313" key="6">
    <source>
        <dbReference type="EMBL" id="CDK98966.1"/>
    </source>
</evidence>
<feature type="domain" description="Helicase ATP-binding" evidence="5">
    <location>
        <begin position="204"/>
        <end position="486"/>
    </location>
</feature>
<reference evidence="6 7" key="1">
    <citation type="journal article" date="2014" name="Genome Announc.">
        <title>Complete genome sequence of Magnetospirillum gryphiswaldense MSR-1.</title>
        <authorList>
            <person name="Wang X."/>
            <person name="Wang Q."/>
            <person name="Zhang W."/>
            <person name="Wang Y."/>
            <person name="Li L."/>
            <person name="Wen T."/>
            <person name="Zhang T."/>
            <person name="Zhang Y."/>
            <person name="Xu J."/>
            <person name="Hu J."/>
            <person name="Li S."/>
            <person name="Liu L."/>
            <person name="Liu J."/>
            <person name="Jiang W."/>
            <person name="Tian J."/>
            <person name="Li Y."/>
            <person name="Schuler D."/>
            <person name="Wang L."/>
            <person name="Li J."/>
        </authorList>
    </citation>
    <scope>NUCLEOTIDE SEQUENCE [LARGE SCALE GENOMIC DNA]</scope>
    <source>
        <strain evidence="7">DSM 6361 / JCM 21280 / NBRC 15271 / MSR-1</strain>
    </source>
</reference>
<dbReference type="GO" id="GO:0005524">
    <property type="term" value="F:ATP binding"/>
    <property type="evidence" value="ECO:0007669"/>
    <property type="project" value="UniProtKB-KW"/>
</dbReference>
<dbReference type="InterPro" id="IPR027417">
    <property type="entry name" value="P-loop_NTPase"/>
</dbReference>
<dbReference type="PANTHER" id="PTHR11472">
    <property type="entry name" value="DNA REPAIR DEAD HELICASE RAD3/XP-D SUBFAMILY MEMBER"/>
    <property type="match status" value="1"/>
</dbReference>
<dbReference type="InterPro" id="IPR045028">
    <property type="entry name" value="DinG/Rad3-like"/>
</dbReference>
<accession>V6F3V6</accession>
<dbReference type="GO" id="GO:0016818">
    <property type="term" value="F:hydrolase activity, acting on acid anhydrides, in phosphorus-containing anhydrides"/>
    <property type="evidence" value="ECO:0007669"/>
    <property type="project" value="InterPro"/>
</dbReference>
<dbReference type="Pfam" id="PF13307">
    <property type="entry name" value="Helicase_C_2"/>
    <property type="match status" value="1"/>
</dbReference>
<dbReference type="SUPFAM" id="SSF52540">
    <property type="entry name" value="P-loop containing nucleoside triphosphate hydrolases"/>
    <property type="match status" value="1"/>
</dbReference>
<keyword evidence="3" id="KW-0067">ATP-binding</keyword>
<dbReference type="EMBL" id="HG794546">
    <property type="protein sequence ID" value="CDK98966.1"/>
    <property type="molecule type" value="Genomic_DNA"/>
</dbReference>